<dbReference type="InterPro" id="IPR029068">
    <property type="entry name" value="Glyas_Bleomycin-R_OHBP_Dase"/>
</dbReference>
<dbReference type="CDD" id="cd06587">
    <property type="entry name" value="VOC"/>
    <property type="match status" value="1"/>
</dbReference>
<dbReference type="InterPro" id="IPR050383">
    <property type="entry name" value="GlyoxalaseI/FosfomycinResist"/>
</dbReference>
<name>A0A225M815_9BURK</name>
<gene>
    <name evidence="2" type="ORF">CEY11_16330</name>
</gene>
<feature type="domain" description="VOC" evidence="1">
    <location>
        <begin position="16"/>
        <end position="146"/>
    </location>
</feature>
<dbReference type="InterPro" id="IPR004360">
    <property type="entry name" value="Glyas_Fos-R_dOase_dom"/>
</dbReference>
<evidence type="ECO:0000313" key="2">
    <source>
        <dbReference type="EMBL" id="OWT57474.1"/>
    </source>
</evidence>
<dbReference type="AlphaFoldDB" id="A0A225M815"/>
<dbReference type="PANTHER" id="PTHR21366">
    <property type="entry name" value="GLYOXALASE FAMILY PROTEIN"/>
    <property type="match status" value="1"/>
</dbReference>
<dbReference type="Gene3D" id="3.10.180.10">
    <property type="entry name" value="2,3-Dihydroxybiphenyl 1,2-Dioxygenase, domain 1"/>
    <property type="match status" value="1"/>
</dbReference>
<evidence type="ECO:0000259" key="1">
    <source>
        <dbReference type="PROSITE" id="PS51819"/>
    </source>
</evidence>
<dbReference type="EMBL" id="NJIH01000009">
    <property type="protein sequence ID" value="OWT57474.1"/>
    <property type="molecule type" value="Genomic_DNA"/>
</dbReference>
<accession>A0A225M815</accession>
<evidence type="ECO:0000313" key="3">
    <source>
        <dbReference type="Proteomes" id="UP000214603"/>
    </source>
</evidence>
<dbReference type="Proteomes" id="UP000214603">
    <property type="component" value="Unassembled WGS sequence"/>
</dbReference>
<organism evidence="2 3">
    <name type="scientific">Candidimonas nitroreducens</name>
    <dbReference type="NCBI Taxonomy" id="683354"/>
    <lineage>
        <taxon>Bacteria</taxon>
        <taxon>Pseudomonadati</taxon>
        <taxon>Pseudomonadota</taxon>
        <taxon>Betaproteobacteria</taxon>
        <taxon>Burkholderiales</taxon>
        <taxon>Alcaligenaceae</taxon>
        <taxon>Candidimonas</taxon>
    </lineage>
</organism>
<proteinExistence type="predicted"/>
<dbReference type="PROSITE" id="PS51819">
    <property type="entry name" value="VOC"/>
    <property type="match status" value="1"/>
</dbReference>
<dbReference type="PANTHER" id="PTHR21366:SF30">
    <property type="entry name" value="BLL2330 PROTEIN"/>
    <property type="match status" value="1"/>
</dbReference>
<dbReference type="InterPro" id="IPR037523">
    <property type="entry name" value="VOC_core"/>
</dbReference>
<dbReference type="RefSeq" id="WP_088604478.1">
    <property type="nucleotide sequence ID" value="NZ_NJIH01000009.1"/>
</dbReference>
<reference evidence="3" key="1">
    <citation type="submission" date="2017-06" db="EMBL/GenBank/DDBJ databases">
        <title>Herbaspirillum phytohormonus sp. nov., isolated from the root nodule of Robinia pseudoacacia in lead-zinc mine.</title>
        <authorList>
            <person name="Fan M."/>
            <person name="Lin Y."/>
        </authorList>
    </citation>
    <scope>NUCLEOTIDE SEQUENCE [LARGE SCALE GENOMIC DNA]</scope>
    <source>
        <strain evidence="3">SC-089</strain>
    </source>
</reference>
<protein>
    <submittedName>
        <fullName evidence="2">Glyoxalase</fullName>
    </submittedName>
</protein>
<dbReference type="SUPFAM" id="SSF54593">
    <property type="entry name" value="Glyoxalase/Bleomycin resistance protein/Dihydroxybiphenyl dioxygenase"/>
    <property type="match status" value="1"/>
</dbReference>
<keyword evidence="3" id="KW-1185">Reference proteome</keyword>
<dbReference type="OrthoDB" id="9804944at2"/>
<comment type="caution">
    <text evidence="2">The sequence shown here is derived from an EMBL/GenBank/DDBJ whole genome shotgun (WGS) entry which is preliminary data.</text>
</comment>
<dbReference type="Pfam" id="PF00903">
    <property type="entry name" value="Glyoxalase"/>
    <property type="match status" value="1"/>
</dbReference>
<sequence length="182" mass="20541">MSPDSRTAGQPLVLQGLHHVAYRCKDAAQTVEFYTNVLGLTFAHSVKVDTYKGEYCPYIHVFFRMADGSYIAFFDLPCEPEMGGDPNTPGWVQHLSLRVDNEEALQEAKRRLQARGIEVDGPRTGYTVRSLYFYDPSGNRLELSVPLVLNEVEAQERAKADLDAWNAQKKELSSTRRSAQKI</sequence>